<dbReference type="RefSeq" id="WP_344805250.1">
    <property type="nucleotide sequence ID" value="NZ_BAABBO010000007.1"/>
</dbReference>
<protein>
    <recommendedName>
        <fullName evidence="6">Arginine N-succinyltransferase</fullName>
    </recommendedName>
</protein>
<evidence type="ECO:0008006" key="6">
    <source>
        <dbReference type="Google" id="ProtNLM"/>
    </source>
</evidence>
<evidence type="ECO:0000313" key="4">
    <source>
        <dbReference type="EMBL" id="GAA3959145.1"/>
    </source>
</evidence>
<dbReference type="EMBL" id="BAABBO010000007">
    <property type="protein sequence ID" value="GAA3959145.1"/>
    <property type="molecule type" value="Genomic_DNA"/>
</dbReference>
<evidence type="ECO:0000256" key="3">
    <source>
        <dbReference type="ARBA" id="ARBA00023315"/>
    </source>
</evidence>
<dbReference type="InterPro" id="IPR007041">
    <property type="entry name" value="Arg_succinylTrfase_AstA/AruG"/>
</dbReference>
<dbReference type="PANTHER" id="PTHR30420:SF1">
    <property type="entry name" value="ARGININE N-SUCCINYLTRANSFERASE"/>
    <property type="match status" value="1"/>
</dbReference>
<keyword evidence="2" id="KW-0808">Transferase</keyword>
<gene>
    <name evidence="4" type="ORF">GCM10022278_16850</name>
</gene>
<dbReference type="InterPro" id="IPR016181">
    <property type="entry name" value="Acyl_CoA_acyltransferase"/>
</dbReference>
<dbReference type="SUPFAM" id="SSF55729">
    <property type="entry name" value="Acyl-CoA N-acyltransferases (Nat)"/>
    <property type="match status" value="1"/>
</dbReference>
<accession>A0ABP7P3K9</accession>
<dbReference type="PANTHER" id="PTHR30420">
    <property type="entry name" value="N-SUCCINYLARGININE DIHYDROLASE"/>
    <property type="match status" value="1"/>
</dbReference>
<evidence type="ECO:0000313" key="5">
    <source>
        <dbReference type="Proteomes" id="UP001501337"/>
    </source>
</evidence>
<proteinExistence type="predicted"/>
<keyword evidence="3" id="KW-0012">Acyltransferase</keyword>
<organism evidence="4 5">
    <name type="scientific">Allohahella marinimesophila</name>
    <dbReference type="NCBI Taxonomy" id="1054972"/>
    <lineage>
        <taxon>Bacteria</taxon>
        <taxon>Pseudomonadati</taxon>
        <taxon>Pseudomonadota</taxon>
        <taxon>Gammaproteobacteria</taxon>
        <taxon>Oceanospirillales</taxon>
        <taxon>Hahellaceae</taxon>
        <taxon>Allohahella</taxon>
    </lineage>
</organism>
<keyword evidence="5" id="KW-1185">Reference proteome</keyword>
<name>A0ABP7P3K9_9GAMM</name>
<keyword evidence="1" id="KW-0056">Arginine metabolism</keyword>
<evidence type="ECO:0000256" key="1">
    <source>
        <dbReference type="ARBA" id="ARBA00022503"/>
    </source>
</evidence>
<reference evidence="5" key="1">
    <citation type="journal article" date="2019" name="Int. J. Syst. Evol. Microbiol.">
        <title>The Global Catalogue of Microorganisms (GCM) 10K type strain sequencing project: providing services to taxonomists for standard genome sequencing and annotation.</title>
        <authorList>
            <consortium name="The Broad Institute Genomics Platform"/>
            <consortium name="The Broad Institute Genome Sequencing Center for Infectious Disease"/>
            <person name="Wu L."/>
            <person name="Ma J."/>
        </authorList>
    </citation>
    <scope>NUCLEOTIDE SEQUENCE [LARGE SCALE GENOMIC DNA]</scope>
    <source>
        <strain evidence="5">JCM 17555</strain>
    </source>
</reference>
<dbReference type="NCBIfam" id="TIGR03243">
    <property type="entry name" value="arg_catab_AOST"/>
    <property type="match status" value="1"/>
</dbReference>
<evidence type="ECO:0000256" key="2">
    <source>
        <dbReference type="ARBA" id="ARBA00022679"/>
    </source>
</evidence>
<comment type="caution">
    <text evidence="4">The sequence shown here is derived from an EMBL/GenBank/DDBJ whole genome shotgun (WGS) entry which is preliminary data.</text>
</comment>
<dbReference type="Pfam" id="PF04958">
    <property type="entry name" value="AstA"/>
    <property type="match status" value="1"/>
</dbReference>
<sequence length="402" mass="44697">MLIRPIQMDDLDEMVELATAAGIGVTSLPSDRARLLQRIATSVDSFAGKRSHADADYLFALQDADKQHMLGVCGVKASVGLDEVWYNYRVSQTVTASKEMHLHKRMQTLHLSNDMTGATEICSLLLHPDCRKSARRRPYGSFLSKCRFLFLAAYAEQFDSRVFAEMRGQSDDDGHSPFWEALGEHFFHFEFPQADYLSGTGNKAFIAELMPRHPIYTVFLNEAARDCIAQVHRDTLPALRMLEAEGFRKNNMIDIFDGGPCVEVELASIAAVERTQVATLRELATVRPYLELPATDAAETAVMVAPDPSAIRALDLPFAMADFRVRLTDLATLDAMTGAEGDKAAHDGLFDMLLSAELQAAAASISLHWLDMPLLMTRLKPVLNSRHGIQLDRNTHLEQVDD</sequence>
<dbReference type="Proteomes" id="UP001501337">
    <property type="component" value="Unassembled WGS sequence"/>
</dbReference>